<evidence type="ECO:0000256" key="2">
    <source>
        <dbReference type="ARBA" id="ARBA00022448"/>
    </source>
</evidence>
<dbReference type="eggNOG" id="COG0025">
    <property type="taxonomic scope" value="Bacteria"/>
</dbReference>
<name>M7N0I2_9BACT</name>
<feature type="transmembrane region" description="Helical" evidence="9">
    <location>
        <begin position="306"/>
        <end position="329"/>
    </location>
</feature>
<keyword evidence="3" id="KW-0050">Antiport</keyword>
<dbReference type="GO" id="GO:0005886">
    <property type="term" value="C:plasma membrane"/>
    <property type="evidence" value="ECO:0007669"/>
    <property type="project" value="UniProtKB-SubCell"/>
</dbReference>
<evidence type="ECO:0000256" key="8">
    <source>
        <dbReference type="ARBA" id="ARBA00023136"/>
    </source>
</evidence>
<feature type="transmembrane region" description="Helical" evidence="9">
    <location>
        <begin position="372"/>
        <end position="391"/>
    </location>
</feature>
<keyword evidence="8 9" id="KW-0472">Membrane</keyword>
<organism evidence="11 12">
    <name type="scientific">Cesiribacter andamanensis AMV16</name>
    <dbReference type="NCBI Taxonomy" id="1279009"/>
    <lineage>
        <taxon>Bacteria</taxon>
        <taxon>Pseudomonadati</taxon>
        <taxon>Bacteroidota</taxon>
        <taxon>Cytophagia</taxon>
        <taxon>Cytophagales</taxon>
        <taxon>Cesiribacteraceae</taxon>
        <taxon>Cesiribacter</taxon>
    </lineage>
</organism>
<evidence type="ECO:0000256" key="9">
    <source>
        <dbReference type="SAM" id="Phobius"/>
    </source>
</evidence>
<evidence type="ECO:0000256" key="4">
    <source>
        <dbReference type="ARBA" id="ARBA00022475"/>
    </source>
</evidence>
<evidence type="ECO:0000256" key="1">
    <source>
        <dbReference type="ARBA" id="ARBA00004651"/>
    </source>
</evidence>
<keyword evidence="6 9" id="KW-1133">Transmembrane helix</keyword>
<keyword evidence="5 9" id="KW-0812">Transmembrane</keyword>
<dbReference type="PATRIC" id="fig|1279009.4.peg.2716"/>
<protein>
    <submittedName>
        <fullName evidence="11">Potassium/proton antiporter</fullName>
    </submittedName>
</protein>
<dbReference type="Gene3D" id="1.20.1530.20">
    <property type="match status" value="1"/>
</dbReference>
<dbReference type="PANTHER" id="PTHR32507:SF8">
    <property type="entry name" value="CNH1P"/>
    <property type="match status" value="1"/>
</dbReference>
<comment type="subcellular location">
    <subcellularLocation>
        <location evidence="1">Cell membrane</location>
        <topology evidence="1">Multi-pass membrane protein</topology>
    </subcellularLocation>
</comment>
<feature type="transmembrane region" description="Helical" evidence="9">
    <location>
        <begin position="116"/>
        <end position="137"/>
    </location>
</feature>
<reference evidence="11 12" key="1">
    <citation type="journal article" date="2013" name="Genome Announc.">
        <title>Draft Genome Sequence of Cesiribacter andamanensis Strain AMV16T, Isolated from a Soil Sample from a Mud Volcano in the Andaman Islands, India.</title>
        <authorList>
            <person name="Shivaji S."/>
            <person name="Ara S."/>
            <person name="Begum Z."/>
            <person name="Srinivas T.N."/>
            <person name="Singh A."/>
            <person name="Kumar Pinnaka A."/>
        </authorList>
    </citation>
    <scope>NUCLEOTIDE SEQUENCE [LARGE SCALE GENOMIC DNA]</scope>
    <source>
        <strain evidence="11 12">AMV16</strain>
    </source>
</reference>
<evidence type="ECO:0000313" key="12">
    <source>
        <dbReference type="Proteomes" id="UP000011910"/>
    </source>
</evidence>
<evidence type="ECO:0000256" key="5">
    <source>
        <dbReference type="ARBA" id="ARBA00022692"/>
    </source>
</evidence>
<feature type="transmembrane region" description="Helical" evidence="9">
    <location>
        <begin position="199"/>
        <end position="217"/>
    </location>
</feature>
<feature type="transmembrane region" description="Helical" evidence="9">
    <location>
        <begin position="89"/>
        <end position="109"/>
    </location>
</feature>
<gene>
    <name evidence="11" type="ORF">ADICEAN_02678</name>
</gene>
<feature type="transmembrane region" description="Helical" evidence="9">
    <location>
        <begin position="157"/>
        <end position="179"/>
    </location>
</feature>
<dbReference type="RefSeq" id="WP_009196068.1">
    <property type="nucleotide sequence ID" value="NZ_AODQ01000069.1"/>
</dbReference>
<feature type="transmembrane region" description="Helical" evidence="9">
    <location>
        <begin position="33"/>
        <end position="51"/>
    </location>
</feature>
<dbReference type="GO" id="GO:1902600">
    <property type="term" value="P:proton transmembrane transport"/>
    <property type="evidence" value="ECO:0007669"/>
    <property type="project" value="InterPro"/>
</dbReference>
<dbReference type="Proteomes" id="UP000011910">
    <property type="component" value="Unassembled WGS sequence"/>
</dbReference>
<dbReference type="OrthoDB" id="9810860at2"/>
<evidence type="ECO:0000256" key="6">
    <source>
        <dbReference type="ARBA" id="ARBA00022989"/>
    </source>
</evidence>
<dbReference type="STRING" id="1279009.ADICEAN_02678"/>
<keyword evidence="7" id="KW-0406">Ion transport</keyword>
<evidence type="ECO:0000256" key="7">
    <source>
        <dbReference type="ARBA" id="ARBA00023065"/>
    </source>
</evidence>
<feature type="transmembrane region" description="Helical" evidence="9">
    <location>
        <begin position="341"/>
        <end position="360"/>
    </location>
</feature>
<dbReference type="InterPro" id="IPR038770">
    <property type="entry name" value="Na+/solute_symporter_sf"/>
</dbReference>
<proteinExistence type="predicted"/>
<dbReference type="EMBL" id="AODQ01000069">
    <property type="protein sequence ID" value="EMR02203.1"/>
    <property type="molecule type" value="Genomic_DNA"/>
</dbReference>
<keyword evidence="12" id="KW-1185">Reference proteome</keyword>
<dbReference type="GO" id="GO:0015297">
    <property type="term" value="F:antiporter activity"/>
    <property type="evidence" value="ECO:0007669"/>
    <property type="project" value="UniProtKB-KW"/>
</dbReference>
<sequence>MTLTIALLIVSLLWLSMGSVVHKLQRMYLTEPLVALLAGVIAGPVLMILEIPKEHEHLLLEWGAKLTISMALMAAALKLKHRYLVEHTQMLSVLVVGGMLLMFGFSTLLSHYLLGLDWFASILIGAIITPTDPVIAATMISGKYADKYLNNNIKSSLIFESGINDGLAFPLVAIGWMLLNKGHMEWGEWLTKRVVYENVLASLIGAALGFGVGFIMHKAHKAGWMSQKTLLSFSIGLGFLALTLLELLHMNGIIGVFFAGLLFNRKFKKIEDLEEERIQDAIERLFTIPVFFLLGLVLPWQEWRSIGWPLLLFVLGVLVFRRVPALILLKPALKQISRWPRVLLIGWFGPIGVAALFYAVLTIKETGDERAYPLAAAVITASVLLHGLTSLPVSRLYHQHDTDDVEGDSEEDNNEEE</sequence>
<accession>M7N0I2</accession>
<evidence type="ECO:0000259" key="10">
    <source>
        <dbReference type="Pfam" id="PF00999"/>
    </source>
</evidence>
<feature type="transmembrane region" description="Helical" evidence="9">
    <location>
        <begin position="237"/>
        <end position="263"/>
    </location>
</feature>
<keyword evidence="2" id="KW-0813">Transport</keyword>
<dbReference type="AlphaFoldDB" id="M7N0I2"/>
<dbReference type="PANTHER" id="PTHR32507">
    <property type="entry name" value="NA(+)/H(+) ANTIPORTER 1"/>
    <property type="match status" value="1"/>
</dbReference>
<feature type="transmembrane region" description="Helical" evidence="9">
    <location>
        <begin position="58"/>
        <end position="77"/>
    </location>
</feature>
<comment type="caution">
    <text evidence="11">The sequence shown here is derived from an EMBL/GenBank/DDBJ whole genome shotgun (WGS) entry which is preliminary data.</text>
</comment>
<feature type="domain" description="Cation/H+ exchanger transmembrane" evidence="10">
    <location>
        <begin position="18"/>
        <end position="390"/>
    </location>
</feature>
<evidence type="ECO:0000256" key="3">
    <source>
        <dbReference type="ARBA" id="ARBA00022449"/>
    </source>
</evidence>
<keyword evidence="4" id="KW-1003">Cell membrane</keyword>
<dbReference type="Pfam" id="PF00999">
    <property type="entry name" value="Na_H_Exchanger"/>
    <property type="match status" value="1"/>
</dbReference>
<dbReference type="InterPro" id="IPR006153">
    <property type="entry name" value="Cation/H_exchanger_TM"/>
</dbReference>
<evidence type="ECO:0000313" key="11">
    <source>
        <dbReference type="EMBL" id="EMR02203.1"/>
    </source>
</evidence>